<organism evidence="1 2">
    <name type="scientific">Trichoderma asperellum (strain ATCC 204424 / CBS 433.97 / NBRC 101777)</name>
    <dbReference type="NCBI Taxonomy" id="1042311"/>
    <lineage>
        <taxon>Eukaryota</taxon>
        <taxon>Fungi</taxon>
        <taxon>Dikarya</taxon>
        <taxon>Ascomycota</taxon>
        <taxon>Pezizomycotina</taxon>
        <taxon>Sordariomycetes</taxon>
        <taxon>Hypocreomycetidae</taxon>
        <taxon>Hypocreales</taxon>
        <taxon>Hypocreaceae</taxon>
        <taxon>Trichoderma</taxon>
    </lineage>
</organism>
<reference evidence="1 2" key="1">
    <citation type="submission" date="2016-07" db="EMBL/GenBank/DDBJ databases">
        <title>Multiple horizontal gene transfer events from other fungi enriched the ability of initially mycotrophic Trichoderma (Ascomycota) to feed on dead plant biomass.</title>
        <authorList>
            <consortium name="DOE Joint Genome Institute"/>
            <person name="Aerts A."/>
            <person name="Atanasova L."/>
            <person name="Chenthamara K."/>
            <person name="Zhang J."/>
            <person name="Grujic M."/>
            <person name="Henrissat B."/>
            <person name="Kuo A."/>
            <person name="Salamov A."/>
            <person name="Lipzen A."/>
            <person name="Labutti K."/>
            <person name="Barry K."/>
            <person name="Miao Y."/>
            <person name="Rahimi M.J."/>
            <person name="Shen Q."/>
            <person name="Grigoriev I.V."/>
            <person name="Kubicek C.P."/>
            <person name="Druzhinina I.S."/>
        </authorList>
    </citation>
    <scope>NUCLEOTIDE SEQUENCE [LARGE SCALE GENOMIC DNA]</scope>
    <source>
        <strain evidence="1 2">CBS 433.97</strain>
    </source>
</reference>
<accession>A0A2T3ZQK6</accession>
<protein>
    <submittedName>
        <fullName evidence="1">Uncharacterized protein</fullName>
    </submittedName>
</protein>
<evidence type="ECO:0000313" key="1">
    <source>
        <dbReference type="EMBL" id="PTB47079.1"/>
    </source>
</evidence>
<dbReference type="Proteomes" id="UP000240493">
    <property type="component" value="Unassembled WGS sequence"/>
</dbReference>
<keyword evidence="2" id="KW-1185">Reference proteome</keyword>
<dbReference type="EMBL" id="KZ679256">
    <property type="protein sequence ID" value="PTB47079.1"/>
    <property type="molecule type" value="Genomic_DNA"/>
</dbReference>
<name>A0A2T3ZQK6_TRIA4</name>
<sequence>MLRGISDGFVSHCKTLDSMLLFPAGGRACSLRHDWSGSDNSLNVFFFSSSFNFSPPSGRRRLSRAATFGAPFPAIQAIDSRPA</sequence>
<dbReference type="AlphaFoldDB" id="A0A2T3ZQK6"/>
<evidence type="ECO:0000313" key="2">
    <source>
        <dbReference type="Proteomes" id="UP000240493"/>
    </source>
</evidence>
<proteinExistence type="predicted"/>
<gene>
    <name evidence="1" type="ORF">M441DRAFT_230494</name>
</gene>